<evidence type="ECO:0000256" key="1">
    <source>
        <dbReference type="SAM" id="MobiDB-lite"/>
    </source>
</evidence>
<name>G2WU82_VERDV</name>
<feature type="region of interest" description="Disordered" evidence="1">
    <location>
        <begin position="1"/>
        <end position="74"/>
    </location>
</feature>
<dbReference type="RefSeq" id="XP_009648536.1">
    <property type="nucleotide sequence ID" value="XM_009650241.1"/>
</dbReference>
<dbReference type="InParanoid" id="G2WU82"/>
<feature type="compositionally biased region" description="Basic and acidic residues" evidence="1">
    <location>
        <begin position="52"/>
        <end position="62"/>
    </location>
</feature>
<keyword evidence="3" id="KW-1185">Reference proteome</keyword>
<evidence type="ECO:0000313" key="3">
    <source>
        <dbReference type="Proteomes" id="UP000001611"/>
    </source>
</evidence>
<evidence type="ECO:0000313" key="2">
    <source>
        <dbReference type="EMBL" id="EGY17673.1"/>
    </source>
</evidence>
<proteinExistence type="predicted"/>
<sequence length="121" mass="13153">MSHAHPAAVASSLVPPRSPSNSSNGMAASNRHNEAAKRILSTDGAPGLISRRPLDGRRRGNEHGTLPGSDAAASMRRAGSYSVLRCAGNLQILLLIAEIYYKLDYQLYRRQMHRDSNRSIA</sequence>
<dbReference type="EMBL" id="DS572696">
    <property type="protein sequence ID" value="EGY17673.1"/>
    <property type="molecule type" value="Genomic_DNA"/>
</dbReference>
<organism evidence="2 3">
    <name type="scientific">Verticillium dahliae (strain VdLs.17 / ATCC MYA-4575 / FGSC 10137)</name>
    <name type="common">Verticillium wilt</name>
    <dbReference type="NCBI Taxonomy" id="498257"/>
    <lineage>
        <taxon>Eukaryota</taxon>
        <taxon>Fungi</taxon>
        <taxon>Dikarya</taxon>
        <taxon>Ascomycota</taxon>
        <taxon>Pezizomycotina</taxon>
        <taxon>Sordariomycetes</taxon>
        <taxon>Hypocreomycetidae</taxon>
        <taxon>Glomerellales</taxon>
        <taxon>Plectosphaerellaceae</taxon>
        <taxon>Verticillium</taxon>
    </lineage>
</organism>
<dbReference type="GeneID" id="20702818"/>
<reference evidence="2 3" key="1">
    <citation type="submission" date="2008-03" db="EMBL/GenBank/DDBJ databases">
        <title>The Genome Sequence of Verticillium dahliae VdLs.17.</title>
        <authorList>
            <consortium name="The Broad Institute Genome Sequencing Platform"/>
            <person name="Ma L.-J.J."/>
            <person name="Klosterman S.J."/>
            <person name="Subbarao K."/>
            <person name="Dobinson K."/>
            <person name="Veronese P."/>
            <person name="Kang S."/>
            <person name="Gold S.E."/>
            <person name="Young S."/>
            <person name="Jaffe D."/>
            <person name="Gnerre S."/>
            <person name="Berlin A."/>
            <person name="Heiman D."/>
            <person name="Hepburn T."/>
            <person name="Sykes S."/>
            <person name="Alvarado L."/>
            <person name="Kodira C.D."/>
            <person name="Lander E."/>
            <person name="Galagan J."/>
            <person name="Nusbaum C."/>
            <person name="Birren B."/>
        </authorList>
    </citation>
    <scope>NUCLEOTIDE SEQUENCE [LARGE SCALE GENOMIC DNA]</scope>
    <source>
        <strain evidence="3">VdLs.17 / ATCC MYA-4575 / FGSC 10137</strain>
    </source>
</reference>
<gene>
    <name evidence="2" type="ORF">VDAG_01355</name>
</gene>
<dbReference type="STRING" id="498257.G2WU82"/>
<protein>
    <submittedName>
        <fullName evidence="2">Uncharacterized protein</fullName>
    </submittedName>
</protein>
<dbReference type="Proteomes" id="UP000001611">
    <property type="component" value="Chromosome 1"/>
</dbReference>
<dbReference type="KEGG" id="vda:VDAG_01355"/>
<dbReference type="AlphaFoldDB" id="G2WU82"/>
<accession>G2WU82</accession>
<dbReference type="HOGENOM" id="CLU_2039863_0_0_1"/>